<dbReference type="RefSeq" id="WP_020043263.1">
    <property type="nucleotide sequence ID" value="NZ_KE557276.1"/>
</dbReference>
<dbReference type="Proteomes" id="UP000015347">
    <property type="component" value="Unassembled WGS sequence"/>
</dbReference>
<keyword evidence="2" id="KW-1185">Reference proteome</keyword>
<dbReference type="HOGENOM" id="CLU_3122472_0_0_5"/>
<gene>
    <name evidence="1" type="ORF">Salmuc_02488</name>
</gene>
<name>S9S7E2_9RHOB</name>
<evidence type="ECO:0000313" key="2">
    <source>
        <dbReference type="Proteomes" id="UP000015347"/>
    </source>
</evidence>
<dbReference type="STRING" id="1123237.Salmuc_02488"/>
<sequence length="50" mass="5328">MSNDRDADLILAANTMKEVAELPASDLRDNGLRALCGEVQEMLGAPEPAD</sequence>
<proteinExistence type="predicted"/>
<dbReference type="AlphaFoldDB" id="S9S7E2"/>
<protein>
    <submittedName>
        <fullName evidence="1">Uncharacterized protein</fullName>
    </submittedName>
</protein>
<evidence type="ECO:0000313" key="1">
    <source>
        <dbReference type="EMBL" id="EPX82119.1"/>
    </source>
</evidence>
<accession>S9S7E2</accession>
<organism evidence="1 2">
    <name type="scientific">Salipiger mucosus DSM 16094</name>
    <dbReference type="NCBI Taxonomy" id="1123237"/>
    <lineage>
        <taxon>Bacteria</taxon>
        <taxon>Pseudomonadati</taxon>
        <taxon>Pseudomonadota</taxon>
        <taxon>Alphaproteobacteria</taxon>
        <taxon>Rhodobacterales</taxon>
        <taxon>Roseobacteraceae</taxon>
        <taxon>Salipiger</taxon>
    </lineage>
</organism>
<comment type="caution">
    <text evidence="1">The sequence shown here is derived from an EMBL/GenBank/DDBJ whole genome shotgun (WGS) entry which is preliminary data.</text>
</comment>
<dbReference type="EMBL" id="APVH01000027">
    <property type="protein sequence ID" value="EPX82119.1"/>
    <property type="molecule type" value="Genomic_DNA"/>
</dbReference>
<reference evidence="2" key="1">
    <citation type="journal article" date="2014" name="Stand. Genomic Sci.">
        <title>Genome sequence of the exopolysaccharide-producing Salipiger mucosus type strain (DSM 16094(T)), a moderately halophilic member of the Roseobacter clade.</title>
        <authorList>
            <person name="Riedel T."/>
            <person name="Spring S."/>
            <person name="Fiebig A."/>
            <person name="Petersen J."/>
            <person name="Kyrpides N.C."/>
            <person name="Goker M."/>
            <person name="Klenk H.P."/>
        </authorList>
    </citation>
    <scope>NUCLEOTIDE SEQUENCE [LARGE SCALE GENOMIC DNA]</scope>
    <source>
        <strain evidence="2">DSM 16094</strain>
    </source>
</reference>